<feature type="compositionally biased region" description="Low complexity" evidence="1">
    <location>
        <begin position="229"/>
        <end position="250"/>
    </location>
</feature>
<reference evidence="2" key="1">
    <citation type="journal article" date="2019" name="Sci. Rep.">
        <title>Draft genome of Tanacetum cinerariifolium, the natural source of mosquito coil.</title>
        <authorList>
            <person name="Yamashiro T."/>
            <person name="Shiraishi A."/>
            <person name="Satake H."/>
            <person name="Nakayama K."/>
        </authorList>
    </citation>
    <scope>NUCLEOTIDE SEQUENCE</scope>
</reference>
<accession>A0A699JJ95</accession>
<evidence type="ECO:0000313" key="2">
    <source>
        <dbReference type="EMBL" id="GFA41258.1"/>
    </source>
</evidence>
<comment type="caution">
    <text evidence="2">The sequence shown here is derived from an EMBL/GenBank/DDBJ whole genome shotgun (WGS) entry which is preliminary data.</text>
</comment>
<feature type="non-terminal residue" evidence="2">
    <location>
        <position position="333"/>
    </location>
</feature>
<dbReference type="AlphaFoldDB" id="A0A699JJ95"/>
<feature type="region of interest" description="Disordered" evidence="1">
    <location>
        <begin position="219"/>
        <end position="250"/>
    </location>
</feature>
<proteinExistence type="predicted"/>
<organism evidence="2">
    <name type="scientific">Tanacetum cinerariifolium</name>
    <name type="common">Dalmatian daisy</name>
    <name type="synonym">Chrysanthemum cinerariifolium</name>
    <dbReference type="NCBI Taxonomy" id="118510"/>
    <lineage>
        <taxon>Eukaryota</taxon>
        <taxon>Viridiplantae</taxon>
        <taxon>Streptophyta</taxon>
        <taxon>Embryophyta</taxon>
        <taxon>Tracheophyta</taxon>
        <taxon>Spermatophyta</taxon>
        <taxon>Magnoliopsida</taxon>
        <taxon>eudicotyledons</taxon>
        <taxon>Gunneridae</taxon>
        <taxon>Pentapetalae</taxon>
        <taxon>asterids</taxon>
        <taxon>campanulids</taxon>
        <taxon>Asterales</taxon>
        <taxon>Asteraceae</taxon>
        <taxon>Asteroideae</taxon>
        <taxon>Anthemideae</taxon>
        <taxon>Anthemidinae</taxon>
        <taxon>Tanacetum</taxon>
    </lineage>
</organism>
<sequence length="333" mass="37757">MDEALIPHAQRLRIGRRNFRLLYDIKSKESTLQLVYDVLQEILAFIHFLGHSAAIRTLTNVNINKVYQPWRSYAAIINQFLTGKSSGYDSLRISQAQILWGLYHKRNIDYAYLLWEDLVYQVEHKNTKKSNEMYYPWFTKVIIHHFMSKDLSIPRRNKVNWHYVRDDHMFSTIKLVSRHQNMQQFGALLPIELTNEEIKNSNAYKEYYAIAIGVAPPKPKASVRRTRSSSDTSITPPTAAASPRLTASAKGKQIAKASKAKSLSALSEVAMTEAQQLKLVTKRSKQQVHISQASSFGADEGTGSIPGVPDAPTDVSKEELSWNSTDDEGADDE</sequence>
<dbReference type="EMBL" id="BKCJ010419531">
    <property type="protein sequence ID" value="GFA41258.1"/>
    <property type="molecule type" value="Genomic_DNA"/>
</dbReference>
<evidence type="ECO:0000256" key="1">
    <source>
        <dbReference type="SAM" id="MobiDB-lite"/>
    </source>
</evidence>
<protein>
    <recommendedName>
        <fullName evidence="3">Monodehydroascorbate reductase</fullName>
    </recommendedName>
</protein>
<name>A0A699JJ95_TANCI</name>
<gene>
    <name evidence="2" type="ORF">Tci_613230</name>
</gene>
<evidence type="ECO:0008006" key="3">
    <source>
        <dbReference type="Google" id="ProtNLM"/>
    </source>
</evidence>
<feature type="region of interest" description="Disordered" evidence="1">
    <location>
        <begin position="280"/>
        <end position="333"/>
    </location>
</feature>